<keyword evidence="9 15" id="KW-0067">ATP-binding</keyword>
<feature type="domain" description="HMA" evidence="16">
    <location>
        <begin position="19"/>
        <end position="85"/>
    </location>
</feature>
<dbReference type="SUPFAM" id="SSF55008">
    <property type="entry name" value="HMA, heavy metal-associated domain"/>
    <property type="match status" value="1"/>
</dbReference>
<sequence length="729" mass="76347">MTEAQDLSLFIRHPAEGVAAMDLVVNGVYCGACIVAIEKGLGRQAGVRGARVNLANKRVTVEWDEGALEPPVILERLEALGYAAFPFTADAADSAERLEEKRLLRCLGVAAFGAMNVMLLSVSLWAGAENDPNAATRDLFHWLSALVALPCAAYAGMPFFDSAARSIRAGALNMDVPISLGVILALAMSMLQTVTHQHGSYFEGAVMLLMFLLAGRLLDQRMRRRTRDFAINLGAMRADRALKLGDDGEARETPIAAIRPGDLVLARPGERIAVDGAVEDGRSEVDQSLVTGETAPLTVAPGARVYAGTLNLTGALRIRVETAGSGTFLDEVNGLLAGAVEQRSSYVRLADRAARLYVPVVHVAALATFAAWLLLGAGWQPALTIAITVLIITCPCALGLAVPAVQVVAAGALFRRGLILHSGEALERLADVDCVVFDKTGTLTEPRPVLANAADIAPADLALAGRLALASRHPLARAIAEAAGARAPVAAEEFPGEGVQALDPAAPARLGSVAWIAAEREAAPVAARWPDASLIALGLPGRAVVFAVRQALRSDAAEVVAALRRGGREIEILSGDREPAVALAARELGVARYRAGLKPADKIARLRALKDAGRRTLMVGDGLNDAPALAAAHVSISPISAAHVAQAQADALFLGERLAPVADALRIAARARRLMVQNLWISAIYNVIAVPLAVLGFVTPLIAALAMSGSSVVVTLNALRARDAGRRTP</sequence>
<feature type="transmembrane region" description="Helical" evidence="15">
    <location>
        <begin position="701"/>
        <end position="719"/>
    </location>
</feature>
<keyword evidence="14 15" id="KW-0472">Membrane</keyword>
<dbReference type="InterPro" id="IPR023299">
    <property type="entry name" value="ATPase_P-typ_cyto_dom_N"/>
</dbReference>
<dbReference type="InterPro" id="IPR001757">
    <property type="entry name" value="P_typ_ATPase"/>
</dbReference>
<dbReference type="Pfam" id="PF00122">
    <property type="entry name" value="E1-E2_ATPase"/>
    <property type="match status" value="1"/>
</dbReference>
<dbReference type="InterPro" id="IPR059000">
    <property type="entry name" value="ATPase_P-type_domA"/>
</dbReference>
<keyword evidence="6 15" id="KW-0812">Transmembrane</keyword>
<evidence type="ECO:0000256" key="14">
    <source>
        <dbReference type="ARBA" id="ARBA00023136"/>
    </source>
</evidence>
<evidence type="ECO:0000256" key="4">
    <source>
        <dbReference type="ARBA" id="ARBA00022475"/>
    </source>
</evidence>
<keyword evidence="5" id="KW-0597">Phosphoprotein</keyword>
<dbReference type="Pfam" id="PF00702">
    <property type="entry name" value="Hydrolase"/>
    <property type="match status" value="1"/>
</dbReference>
<dbReference type="NCBIfam" id="TIGR01494">
    <property type="entry name" value="ATPase_P-type"/>
    <property type="match status" value="2"/>
</dbReference>
<dbReference type="NCBIfam" id="TIGR01512">
    <property type="entry name" value="ATPase-IB2_Cd"/>
    <property type="match status" value="1"/>
</dbReference>
<keyword evidence="4 15" id="KW-1003">Cell membrane</keyword>
<keyword evidence="10" id="KW-0460">Magnesium</keyword>
<dbReference type="SUPFAM" id="SSF81665">
    <property type="entry name" value="Calcium ATPase, transmembrane domain M"/>
    <property type="match status" value="1"/>
</dbReference>
<dbReference type="NCBIfam" id="TIGR01525">
    <property type="entry name" value="ATPase-IB_hvy"/>
    <property type="match status" value="1"/>
</dbReference>
<evidence type="ECO:0000256" key="13">
    <source>
        <dbReference type="ARBA" id="ARBA00023065"/>
    </source>
</evidence>
<dbReference type="GO" id="GO:0016887">
    <property type="term" value="F:ATP hydrolysis activity"/>
    <property type="evidence" value="ECO:0007669"/>
    <property type="project" value="InterPro"/>
</dbReference>
<dbReference type="InterPro" id="IPR036163">
    <property type="entry name" value="HMA_dom_sf"/>
</dbReference>
<evidence type="ECO:0000313" key="17">
    <source>
        <dbReference type="EMBL" id="RBP03538.1"/>
    </source>
</evidence>
<dbReference type="GO" id="GO:0005524">
    <property type="term" value="F:ATP binding"/>
    <property type="evidence" value="ECO:0007669"/>
    <property type="project" value="UniProtKB-UniRule"/>
</dbReference>
<comment type="caution">
    <text evidence="17">The sequence shown here is derived from an EMBL/GenBank/DDBJ whole genome shotgun (WGS) entry which is preliminary data.</text>
</comment>
<evidence type="ECO:0000256" key="2">
    <source>
        <dbReference type="ARBA" id="ARBA00006024"/>
    </source>
</evidence>
<comment type="similarity">
    <text evidence="2 15">Belongs to the cation transport ATPase (P-type) (TC 3.A.3) family. Type IB subfamily.</text>
</comment>
<feature type="transmembrane region" description="Helical" evidence="15">
    <location>
        <begin position="385"/>
        <end position="414"/>
    </location>
</feature>
<dbReference type="AlphaFoldDB" id="A0A366EMC3"/>
<evidence type="ECO:0000256" key="6">
    <source>
        <dbReference type="ARBA" id="ARBA00022692"/>
    </source>
</evidence>
<name>A0A366EMC3_9HYPH</name>
<evidence type="ECO:0000256" key="5">
    <source>
        <dbReference type="ARBA" id="ARBA00022553"/>
    </source>
</evidence>
<dbReference type="InterPro" id="IPR023214">
    <property type="entry name" value="HAD_sf"/>
</dbReference>
<dbReference type="EMBL" id="QNRK01000043">
    <property type="protein sequence ID" value="RBP03538.1"/>
    <property type="molecule type" value="Genomic_DNA"/>
</dbReference>
<evidence type="ECO:0000256" key="15">
    <source>
        <dbReference type="RuleBase" id="RU362081"/>
    </source>
</evidence>
<evidence type="ECO:0000313" key="18">
    <source>
        <dbReference type="Proteomes" id="UP000253529"/>
    </source>
</evidence>
<reference evidence="17 18" key="1">
    <citation type="submission" date="2018-06" db="EMBL/GenBank/DDBJ databases">
        <title>Genomic Encyclopedia of Type Strains, Phase IV (KMG-IV): sequencing the most valuable type-strain genomes for metagenomic binning, comparative biology and taxonomic classification.</title>
        <authorList>
            <person name="Goeker M."/>
        </authorList>
    </citation>
    <scope>NUCLEOTIDE SEQUENCE [LARGE SCALE GENOMIC DNA]</scope>
    <source>
        <strain evidence="17 18">DSM 24875</strain>
    </source>
</reference>
<accession>A0A366EMC3</accession>
<dbReference type="RefSeq" id="WP_113892681.1">
    <property type="nucleotide sequence ID" value="NZ_QNRK01000043.1"/>
</dbReference>
<proteinExistence type="inferred from homology"/>
<dbReference type="SUPFAM" id="SSF81653">
    <property type="entry name" value="Calcium ATPase, transduction domain A"/>
    <property type="match status" value="1"/>
</dbReference>
<dbReference type="GO" id="GO:0055070">
    <property type="term" value="P:copper ion homeostasis"/>
    <property type="evidence" value="ECO:0007669"/>
    <property type="project" value="TreeGrafter"/>
</dbReference>
<dbReference type="Gene3D" id="2.70.150.10">
    <property type="entry name" value="Calcium-transporting ATPase, cytoplasmic transduction domain A"/>
    <property type="match status" value="1"/>
</dbReference>
<evidence type="ECO:0000256" key="9">
    <source>
        <dbReference type="ARBA" id="ARBA00022840"/>
    </source>
</evidence>
<dbReference type="PANTHER" id="PTHR43520:SF5">
    <property type="entry name" value="CATION-TRANSPORTING P-TYPE ATPASE-RELATED"/>
    <property type="match status" value="1"/>
</dbReference>
<dbReference type="OrthoDB" id="391538at2"/>
<dbReference type="InterPro" id="IPR018303">
    <property type="entry name" value="ATPase_P-typ_P_site"/>
</dbReference>
<keyword evidence="7 15" id="KW-0479">Metal-binding</keyword>
<dbReference type="PRINTS" id="PR00119">
    <property type="entry name" value="CATATPASE"/>
</dbReference>
<dbReference type="SUPFAM" id="SSF56784">
    <property type="entry name" value="HAD-like"/>
    <property type="match status" value="1"/>
</dbReference>
<gene>
    <name evidence="17" type="ORF">DFR50_14324</name>
</gene>
<dbReference type="GO" id="GO:0005507">
    <property type="term" value="F:copper ion binding"/>
    <property type="evidence" value="ECO:0007669"/>
    <property type="project" value="TreeGrafter"/>
</dbReference>
<evidence type="ECO:0000256" key="10">
    <source>
        <dbReference type="ARBA" id="ARBA00022842"/>
    </source>
</evidence>
<evidence type="ECO:0000256" key="8">
    <source>
        <dbReference type="ARBA" id="ARBA00022741"/>
    </source>
</evidence>
<feature type="transmembrane region" description="Helical" evidence="15">
    <location>
        <begin position="139"/>
        <end position="160"/>
    </location>
</feature>
<evidence type="ECO:0000259" key="16">
    <source>
        <dbReference type="PROSITE" id="PS50846"/>
    </source>
</evidence>
<feature type="transmembrane region" description="Helical" evidence="15">
    <location>
        <begin position="674"/>
        <end position="695"/>
    </location>
</feature>
<keyword evidence="3" id="KW-0813">Transport</keyword>
<dbReference type="Gene3D" id="3.40.1110.10">
    <property type="entry name" value="Calcium-transporting ATPase, cytoplasmic domain N"/>
    <property type="match status" value="1"/>
</dbReference>
<dbReference type="InterPro" id="IPR017969">
    <property type="entry name" value="Heavy-metal-associated_CS"/>
</dbReference>
<dbReference type="PROSITE" id="PS00154">
    <property type="entry name" value="ATPASE_E1_E2"/>
    <property type="match status" value="1"/>
</dbReference>
<dbReference type="Pfam" id="PF00403">
    <property type="entry name" value="HMA"/>
    <property type="match status" value="1"/>
</dbReference>
<keyword evidence="13" id="KW-0406">Ion transport</keyword>
<feature type="transmembrane region" description="Helical" evidence="15">
    <location>
        <begin position="172"/>
        <end position="194"/>
    </location>
</feature>
<keyword evidence="11" id="KW-1278">Translocase</keyword>
<dbReference type="InterPro" id="IPR023298">
    <property type="entry name" value="ATPase_P-typ_TM_dom_sf"/>
</dbReference>
<dbReference type="Proteomes" id="UP000253529">
    <property type="component" value="Unassembled WGS sequence"/>
</dbReference>
<keyword evidence="18" id="KW-1185">Reference proteome</keyword>
<evidence type="ECO:0000256" key="12">
    <source>
        <dbReference type="ARBA" id="ARBA00022989"/>
    </source>
</evidence>
<evidence type="ECO:0000256" key="11">
    <source>
        <dbReference type="ARBA" id="ARBA00022967"/>
    </source>
</evidence>
<dbReference type="Gene3D" id="3.30.70.100">
    <property type="match status" value="1"/>
</dbReference>
<organism evidence="17 18">
    <name type="scientific">Roseiarcus fermentans</name>
    <dbReference type="NCBI Taxonomy" id="1473586"/>
    <lineage>
        <taxon>Bacteria</taxon>
        <taxon>Pseudomonadati</taxon>
        <taxon>Pseudomonadota</taxon>
        <taxon>Alphaproteobacteria</taxon>
        <taxon>Hyphomicrobiales</taxon>
        <taxon>Roseiarcaceae</taxon>
        <taxon>Roseiarcus</taxon>
    </lineage>
</organism>
<comment type="subcellular location">
    <subcellularLocation>
        <location evidence="1">Cell membrane</location>
        <topology evidence="1">Multi-pass membrane protein</topology>
    </subcellularLocation>
</comment>
<evidence type="ECO:0000256" key="1">
    <source>
        <dbReference type="ARBA" id="ARBA00004651"/>
    </source>
</evidence>
<dbReference type="InterPro" id="IPR008250">
    <property type="entry name" value="ATPase_P-typ_transduc_dom_A_sf"/>
</dbReference>
<dbReference type="InterPro" id="IPR027256">
    <property type="entry name" value="P-typ_ATPase_IB"/>
</dbReference>
<dbReference type="PROSITE" id="PS01047">
    <property type="entry name" value="HMA_1"/>
    <property type="match status" value="1"/>
</dbReference>
<dbReference type="PRINTS" id="PR00943">
    <property type="entry name" value="CUATPASE"/>
</dbReference>
<evidence type="ECO:0000256" key="3">
    <source>
        <dbReference type="ARBA" id="ARBA00022448"/>
    </source>
</evidence>
<dbReference type="PANTHER" id="PTHR43520">
    <property type="entry name" value="ATP7, ISOFORM B"/>
    <property type="match status" value="1"/>
</dbReference>
<feature type="transmembrane region" description="Helical" evidence="15">
    <location>
        <begin position="200"/>
        <end position="218"/>
    </location>
</feature>
<dbReference type="CDD" id="cd00371">
    <property type="entry name" value="HMA"/>
    <property type="match status" value="1"/>
</dbReference>
<evidence type="ECO:0000256" key="7">
    <source>
        <dbReference type="ARBA" id="ARBA00022723"/>
    </source>
</evidence>
<dbReference type="InterPro" id="IPR006121">
    <property type="entry name" value="HMA_dom"/>
</dbReference>
<dbReference type="NCBIfam" id="TIGR01511">
    <property type="entry name" value="ATPase-IB1_Cu"/>
    <property type="match status" value="1"/>
</dbReference>
<feature type="transmembrane region" description="Helical" evidence="15">
    <location>
        <begin position="106"/>
        <end position="127"/>
    </location>
</feature>
<keyword evidence="12 15" id="KW-1133">Transmembrane helix</keyword>
<dbReference type="InterPro" id="IPR036412">
    <property type="entry name" value="HAD-like_sf"/>
</dbReference>
<dbReference type="GO" id="GO:0005886">
    <property type="term" value="C:plasma membrane"/>
    <property type="evidence" value="ECO:0007669"/>
    <property type="project" value="UniProtKB-SubCell"/>
</dbReference>
<dbReference type="PROSITE" id="PS50846">
    <property type="entry name" value="HMA_2"/>
    <property type="match status" value="1"/>
</dbReference>
<dbReference type="GO" id="GO:0043682">
    <property type="term" value="F:P-type divalent copper transporter activity"/>
    <property type="evidence" value="ECO:0007669"/>
    <property type="project" value="TreeGrafter"/>
</dbReference>
<dbReference type="Gene3D" id="3.40.50.1000">
    <property type="entry name" value="HAD superfamily/HAD-like"/>
    <property type="match status" value="1"/>
</dbReference>
<keyword evidence="8 15" id="KW-0547">Nucleotide-binding</keyword>
<protein>
    <submittedName>
        <fullName evidence="17">Cu2+-exporting ATPase</fullName>
    </submittedName>
</protein>
<feature type="transmembrane region" description="Helical" evidence="15">
    <location>
        <begin position="356"/>
        <end position="379"/>
    </location>
</feature>